<accession>A0A024SGB0</accession>
<feature type="compositionally biased region" description="Polar residues" evidence="2">
    <location>
        <begin position="37"/>
        <end position="49"/>
    </location>
</feature>
<protein>
    <recommendedName>
        <fullName evidence="5">Peroxin 20</fullName>
    </recommendedName>
</protein>
<evidence type="ECO:0000256" key="2">
    <source>
        <dbReference type="SAM" id="MobiDB-lite"/>
    </source>
</evidence>
<dbReference type="HOGENOM" id="CLU_042939_0_0_1"/>
<dbReference type="EMBL" id="KI911141">
    <property type="protein sequence ID" value="ETS04328.1"/>
    <property type="molecule type" value="Genomic_DNA"/>
</dbReference>
<proteinExistence type="predicted"/>
<organism evidence="3 4">
    <name type="scientific">Hypocrea jecorina (strain ATCC 56765 / BCRC 32924 / NRRL 11460 / Rut C-30)</name>
    <name type="common">Trichoderma reesei</name>
    <dbReference type="NCBI Taxonomy" id="1344414"/>
    <lineage>
        <taxon>Eukaryota</taxon>
        <taxon>Fungi</taxon>
        <taxon>Dikarya</taxon>
        <taxon>Ascomycota</taxon>
        <taxon>Pezizomycotina</taxon>
        <taxon>Sordariomycetes</taxon>
        <taxon>Hypocreomycetidae</taxon>
        <taxon>Hypocreales</taxon>
        <taxon>Hypocreaceae</taxon>
        <taxon>Trichoderma</taxon>
    </lineage>
</organism>
<evidence type="ECO:0008006" key="5">
    <source>
        <dbReference type="Google" id="ProtNLM"/>
    </source>
</evidence>
<gene>
    <name evidence="3" type="ORF">M419DRAFT_33163</name>
</gene>
<name>A0A024SGB0_HYPJR</name>
<feature type="region of interest" description="Disordered" evidence="2">
    <location>
        <begin position="18"/>
        <end position="49"/>
    </location>
</feature>
<feature type="compositionally biased region" description="Basic and acidic residues" evidence="2">
    <location>
        <begin position="18"/>
        <end position="31"/>
    </location>
</feature>
<evidence type="ECO:0000256" key="1">
    <source>
        <dbReference type="SAM" id="Coils"/>
    </source>
</evidence>
<dbReference type="AlphaFoldDB" id="A0A024SGB0"/>
<evidence type="ECO:0000313" key="3">
    <source>
        <dbReference type="EMBL" id="ETS04328.1"/>
    </source>
</evidence>
<feature type="compositionally biased region" description="Polar residues" evidence="2">
    <location>
        <begin position="339"/>
        <end position="349"/>
    </location>
</feature>
<dbReference type="OrthoDB" id="5407351at2759"/>
<keyword evidence="1" id="KW-0175">Coiled coil</keyword>
<feature type="region of interest" description="Disordered" evidence="2">
    <location>
        <begin position="328"/>
        <end position="349"/>
    </location>
</feature>
<dbReference type="KEGG" id="trr:M419DRAFT_33163"/>
<feature type="compositionally biased region" description="Low complexity" evidence="2">
    <location>
        <begin position="90"/>
        <end position="100"/>
    </location>
</feature>
<dbReference type="Proteomes" id="UP000024376">
    <property type="component" value="Unassembled WGS sequence"/>
</dbReference>
<reference evidence="4" key="1">
    <citation type="journal article" date="2013" name="Ind. Biotechnol.">
        <title>Comparative genomics analysis of Trichoderma reesei strains.</title>
        <authorList>
            <person name="Koike H."/>
            <person name="Aerts A."/>
            <person name="LaButti K."/>
            <person name="Grigoriev I.V."/>
            <person name="Baker S.E."/>
        </authorList>
    </citation>
    <scope>NUCLEOTIDE SEQUENCE [LARGE SCALE GENOMIC DNA]</scope>
    <source>
        <strain evidence="4">ATCC 56765 / BCRC 32924 / NRRL 11460 / Rut C-30</strain>
    </source>
</reference>
<feature type="region of interest" description="Disordered" evidence="2">
    <location>
        <begin position="252"/>
        <end position="289"/>
    </location>
</feature>
<sequence length="349" mass="37540">MEDASCSGSTPFKRLVDHQSRDLSHHQDRHVSRGALGQSSFRSSQLHSAQAQQDAFGAFMGSASALPGFESDAATRLTPSLPFAQVAPPHAAAHPSFSSPMHMQTPAPASTASNWAADFNRFTSQQQRAPAPTLAPARQMSHSPATQTSFQSAFAQPNFASAFGQSVFSQPVGAVAEPDFDQEMSRWMSAHAAGNMQEVDAAMDQIARELEESEAVAAAIEASRQTHVETLEMGALSLDSKEPELDLSPALEQQEQGPQLEREQLHEPEPEPELEKEPADAQNGKSAVAEAAEKLLDAVKHESGEKWQNSIFLSLMRDFRDGRKDIVGDEIRSTGGTGETTPAVQPVAT</sequence>
<feature type="compositionally biased region" description="Basic and acidic residues" evidence="2">
    <location>
        <begin position="260"/>
        <end position="279"/>
    </location>
</feature>
<evidence type="ECO:0000313" key="4">
    <source>
        <dbReference type="Proteomes" id="UP000024376"/>
    </source>
</evidence>
<feature type="coiled-coil region" evidence="1">
    <location>
        <begin position="196"/>
        <end position="223"/>
    </location>
</feature>
<feature type="region of interest" description="Disordered" evidence="2">
    <location>
        <begin position="90"/>
        <end position="111"/>
    </location>
</feature>